<feature type="transmembrane region" description="Helical" evidence="1">
    <location>
        <begin position="37"/>
        <end position="58"/>
    </location>
</feature>
<dbReference type="RefSeq" id="WP_148870454.1">
    <property type="nucleotide sequence ID" value="NZ_VNIA01000003.1"/>
</dbReference>
<evidence type="ECO:0000313" key="2">
    <source>
        <dbReference type="EMBL" id="TYP98123.1"/>
    </source>
</evidence>
<proteinExistence type="predicted"/>
<name>A0A5S5DQB2_9FLAO</name>
<comment type="caution">
    <text evidence="2">The sequence shown here is derived from an EMBL/GenBank/DDBJ whole genome shotgun (WGS) entry which is preliminary data.</text>
</comment>
<evidence type="ECO:0000313" key="3">
    <source>
        <dbReference type="Proteomes" id="UP000323136"/>
    </source>
</evidence>
<keyword evidence="1" id="KW-1133">Transmembrane helix</keyword>
<sequence length="211" mass="24698">MKEVLLKYYFPVFGLALTMIAPIAILNYKSEDLLDMIIGLSILLTLITLFVGTLNYKFGDKFKIKAQKSALKKELFKQFIYNGFEDNGVSVFGYIDDYSITISAEQDYQPRKWIKIIILFNPKLENQFIPRYVFNKLYKEGKRNYSWNSNSLIIEKVYGFKMPKYTSLKDIIEDAIGILKQNNISPIKVEDWNLSIEESVKHYNQISRLKN</sequence>
<evidence type="ECO:0000256" key="1">
    <source>
        <dbReference type="SAM" id="Phobius"/>
    </source>
</evidence>
<dbReference type="OrthoDB" id="1187765at2"/>
<accession>A0A5S5DQB2</accession>
<organism evidence="2 3">
    <name type="scientific">Tenacibaculum adriaticum</name>
    <dbReference type="NCBI Taxonomy" id="413713"/>
    <lineage>
        <taxon>Bacteria</taxon>
        <taxon>Pseudomonadati</taxon>
        <taxon>Bacteroidota</taxon>
        <taxon>Flavobacteriia</taxon>
        <taxon>Flavobacteriales</taxon>
        <taxon>Flavobacteriaceae</taxon>
        <taxon>Tenacibaculum</taxon>
    </lineage>
</organism>
<reference evidence="2 3" key="1">
    <citation type="submission" date="2019-07" db="EMBL/GenBank/DDBJ databases">
        <title>Genomic Encyclopedia of Type Strains, Phase IV (KMG-IV): sequencing the most valuable type-strain genomes for metagenomic binning, comparative biology and taxonomic classification.</title>
        <authorList>
            <person name="Goeker M."/>
        </authorList>
    </citation>
    <scope>NUCLEOTIDE SEQUENCE [LARGE SCALE GENOMIC DNA]</scope>
    <source>
        <strain evidence="2 3">DSM 18961</strain>
    </source>
</reference>
<feature type="transmembrane region" description="Helical" evidence="1">
    <location>
        <begin position="7"/>
        <end position="25"/>
    </location>
</feature>
<protein>
    <submittedName>
        <fullName evidence="2">Uncharacterized protein</fullName>
    </submittedName>
</protein>
<dbReference type="Proteomes" id="UP000323136">
    <property type="component" value="Unassembled WGS sequence"/>
</dbReference>
<dbReference type="EMBL" id="VNIA01000003">
    <property type="protein sequence ID" value="TYP98123.1"/>
    <property type="molecule type" value="Genomic_DNA"/>
</dbReference>
<keyword evidence="1" id="KW-0472">Membrane</keyword>
<dbReference type="AlphaFoldDB" id="A0A5S5DQB2"/>
<gene>
    <name evidence="2" type="ORF">C7447_103293</name>
</gene>
<keyword evidence="3" id="KW-1185">Reference proteome</keyword>
<keyword evidence="1" id="KW-0812">Transmembrane</keyword>